<name>A0AAV4JU79_9GAST</name>
<feature type="chain" id="PRO_5043820001" evidence="2">
    <location>
        <begin position="20"/>
        <end position="387"/>
    </location>
</feature>
<dbReference type="CDD" id="cd00037">
    <property type="entry name" value="CLECT"/>
    <property type="match status" value="3"/>
</dbReference>
<dbReference type="Gene3D" id="3.10.100.10">
    <property type="entry name" value="Mannose-Binding Protein A, subunit A"/>
    <property type="match status" value="3"/>
</dbReference>
<keyword evidence="5" id="KW-1185">Reference proteome</keyword>
<dbReference type="SUPFAM" id="SSF56436">
    <property type="entry name" value="C-type lectin-like"/>
    <property type="match status" value="3"/>
</dbReference>
<evidence type="ECO:0000259" key="3">
    <source>
        <dbReference type="PROSITE" id="PS50041"/>
    </source>
</evidence>
<evidence type="ECO:0000256" key="1">
    <source>
        <dbReference type="ARBA" id="ARBA00023157"/>
    </source>
</evidence>
<dbReference type="PANTHER" id="PTHR22803">
    <property type="entry name" value="MANNOSE, PHOSPHOLIPASE, LECTIN RECEPTOR RELATED"/>
    <property type="match status" value="1"/>
</dbReference>
<evidence type="ECO:0000313" key="4">
    <source>
        <dbReference type="EMBL" id="GFS26328.1"/>
    </source>
</evidence>
<keyword evidence="1" id="KW-1015">Disulfide bond</keyword>
<dbReference type="InterPro" id="IPR016187">
    <property type="entry name" value="CTDL_fold"/>
</dbReference>
<feature type="signal peptide" evidence="2">
    <location>
        <begin position="1"/>
        <end position="19"/>
    </location>
</feature>
<dbReference type="InterPro" id="IPR001304">
    <property type="entry name" value="C-type_lectin-like"/>
</dbReference>
<organism evidence="4 5">
    <name type="scientific">Elysia marginata</name>
    <dbReference type="NCBI Taxonomy" id="1093978"/>
    <lineage>
        <taxon>Eukaryota</taxon>
        <taxon>Metazoa</taxon>
        <taxon>Spiralia</taxon>
        <taxon>Lophotrochozoa</taxon>
        <taxon>Mollusca</taxon>
        <taxon>Gastropoda</taxon>
        <taxon>Heterobranchia</taxon>
        <taxon>Euthyneura</taxon>
        <taxon>Panpulmonata</taxon>
        <taxon>Sacoglossa</taxon>
        <taxon>Placobranchoidea</taxon>
        <taxon>Plakobranchidae</taxon>
        <taxon>Elysia</taxon>
    </lineage>
</organism>
<accession>A0AAV4JU79</accession>
<reference evidence="4 5" key="1">
    <citation type="journal article" date="2021" name="Elife">
        <title>Chloroplast acquisition without the gene transfer in kleptoplastic sea slugs, Plakobranchus ocellatus.</title>
        <authorList>
            <person name="Maeda T."/>
            <person name="Takahashi S."/>
            <person name="Yoshida T."/>
            <person name="Shimamura S."/>
            <person name="Takaki Y."/>
            <person name="Nagai Y."/>
            <person name="Toyoda A."/>
            <person name="Suzuki Y."/>
            <person name="Arimoto A."/>
            <person name="Ishii H."/>
            <person name="Satoh N."/>
            <person name="Nishiyama T."/>
            <person name="Hasebe M."/>
            <person name="Maruyama T."/>
            <person name="Minagawa J."/>
            <person name="Obokata J."/>
            <person name="Shigenobu S."/>
        </authorList>
    </citation>
    <scope>NUCLEOTIDE SEQUENCE [LARGE SCALE GENOMIC DNA]</scope>
</reference>
<sequence length="387" mass="44197">MWIVLALSIVINLLSLISGDSTADYSECPDAWVVCPASQTCVKAFDEKKSWMKARSSCLDQDADLVRILDGDMNTFINGLLNTTANRKYWIGLHDRKTENDFVWLNDTTTANYTSWAKGQPNNFKTKRVPMGQDCAEIGTFAPNWQDDWCTRKSHYICERPKFPPPQCPPDDWKENPTSKTCIKLIKSKKSWKAARAFCKQQNADLLKVPDAATNAFASSVINNNKMYVWTGVHDRDEEGKYFWLDEVKEVNYTNWDTDQPNNYRNQDCMCLLGPKWHDHFCTKPLWFLCERRKRSFIHSAVRCEDGWTPSPESGTCVKIFVSRKETWSDARKVCAGPNGGDLVKIVNDEMNTFINGESKAPRGPLCFGVNANVQLRARNSSNWVGR</sequence>
<dbReference type="AlphaFoldDB" id="A0AAV4JU79"/>
<dbReference type="EMBL" id="BMAT01003468">
    <property type="protein sequence ID" value="GFS26328.1"/>
    <property type="molecule type" value="Genomic_DNA"/>
</dbReference>
<dbReference type="Proteomes" id="UP000762676">
    <property type="component" value="Unassembled WGS sequence"/>
</dbReference>
<keyword evidence="4" id="KW-0675">Receptor</keyword>
<dbReference type="InterPro" id="IPR050111">
    <property type="entry name" value="C-type_lectin/snaclec_domain"/>
</dbReference>
<keyword evidence="2" id="KW-0732">Signal</keyword>
<evidence type="ECO:0000256" key="2">
    <source>
        <dbReference type="SAM" id="SignalP"/>
    </source>
</evidence>
<evidence type="ECO:0000313" key="5">
    <source>
        <dbReference type="Proteomes" id="UP000762676"/>
    </source>
</evidence>
<dbReference type="InterPro" id="IPR016186">
    <property type="entry name" value="C-type_lectin-like/link_sf"/>
</dbReference>
<protein>
    <submittedName>
        <fullName evidence="4">Macrophage mannose receptor 1-like</fullName>
    </submittedName>
</protein>
<dbReference type="PROSITE" id="PS50041">
    <property type="entry name" value="C_TYPE_LECTIN_2"/>
    <property type="match status" value="2"/>
</dbReference>
<dbReference type="SMART" id="SM00034">
    <property type="entry name" value="CLECT"/>
    <property type="match status" value="2"/>
</dbReference>
<dbReference type="Pfam" id="PF00059">
    <property type="entry name" value="Lectin_C"/>
    <property type="match status" value="2"/>
</dbReference>
<gene>
    <name evidence="4" type="ORF">ElyMa_001714700</name>
</gene>
<proteinExistence type="predicted"/>
<dbReference type="InterPro" id="IPR018378">
    <property type="entry name" value="C-type_lectin_CS"/>
</dbReference>
<feature type="domain" description="C-type lectin" evidence="3">
    <location>
        <begin position="178"/>
        <end position="291"/>
    </location>
</feature>
<feature type="domain" description="C-type lectin" evidence="3">
    <location>
        <begin position="37"/>
        <end position="159"/>
    </location>
</feature>
<dbReference type="PROSITE" id="PS00615">
    <property type="entry name" value="C_TYPE_LECTIN_1"/>
    <property type="match status" value="2"/>
</dbReference>
<comment type="caution">
    <text evidence="4">The sequence shown here is derived from an EMBL/GenBank/DDBJ whole genome shotgun (WGS) entry which is preliminary data.</text>
</comment>